<accession>A0ABD3QIR0</accession>
<comment type="caution">
    <text evidence="8">The sequence shown here is derived from an EMBL/GenBank/DDBJ whole genome shotgun (WGS) entry which is preliminary data.</text>
</comment>
<dbReference type="InterPro" id="IPR038765">
    <property type="entry name" value="Papain-like_cys_pep_sf"/>
</dbReference>
<evidence type="ECO:0000313" key="9">
    <source>
        <dbReference type="Proteomes" id="UP001530315"/>
    </source>
</evidence>
<protein>
    <recommendedName>
        <fullName evidence="2">ubiquitinyl hydrolase 1</fullName>
        <ecNumber evidence="2">3.4.19.12</ecNumber>
    </recommendedName>
</protein>
<dbReference type="Gene3D" id="3.30.200.60">
    <property type="entry name" value="Peptidase C65 Otubain, subdomain 1"/>
    <property type="match status" value="1"/>
</dbReference>
<dbReference type="EMBL" id="JALLAZ020000231">
    <property type="protein sequence ID" value="KAL3800044.1"/>
    <property type="molecule type" value="Genomic_DNA"/>
</dbReference>
<evidence type="ECO:0000313" key="8">
    <source>
        <dbReference type="EMBL" id="KAL3800044.1"/>
    </source>
</evidence>
<evidence type="ECO:0000256" key="6">
    <source>
        <dbReference type="ARBA" id="ARBA00022807"/>
    </source>
</evidence>
<reference evidence="8 9" key="1">
    <citation type="submission" date="2024-10" db="EMBL/GenBank/DDBJ databases">
        <title>Updated reference genomes for cyclostephanoid diatoms.</title>
        <authorList>
            <person name="Roberts W.R."/>
            <person name="Alverson A.J."/>
        </authorList>
    </citation>
    <scope>NUCLEOTIDE SEQUENCE [LARGE SCALE GENOMIC DNA]</scope>
    <source>
        <strain evidence="8 9">AJA276-08</strain>
    </source>
</reference>
<dbReference type="InterPro" id="IPR042467">
    <property type="entry name" value="Peptidase_C65_otubain_sub2"/>
</dbReference>
<dbReference type="CDD" id="cd22749">
    <property type="entry name" value="Otubain_C65"/>
    <property type="match status" value="1"/>
</dbReference>
<name>A0ABD3QIR0_9STRA</name>
<comment type="catalytic activity">
    <reaction evidence="1">
        <text>Thiol-dependent hydrolysis of ester, thioester, amide, peptide and isopeptide bonds formed by the C-terminal Gly of ubiquitin (a 76-residue protein attached to proteins as an intracellular targeting signal).</text>
        <dbReference type="EC" id="3.4.19.12"/>
    </reaction>
</comment>
<dbReference type="GO" id="GO:0004843">
    <property type="term" value="F:cysteine-type deubiquitinase activity"/>
    <property type="evidence" value="ECO:0007669"/>
    <property type="project" value="UniProtKB-EC"/>
</dbReference>
<keyword evidence="5" id="KW-0378">Hydrolase</keyword>
<dbReference type="InterPro" id="IPR003323">
    <property type="entry name" value="OTU_dom"/>
</dbReference>
<dbReference type="Pfam" id="PF10275">
    <property type="entry name" value="Peptidase_C65"/>
    <property type="match status" value="1"/>
</dbReference>
<dbReference type="Proteomes" id="UP001530315">
    <property type="component" value="Unassembled WGS sequence"/>
</dbReference>
<organism evidence="8 9">
    <name type="scientific">Stephanodiscus triporus</name>
    <dbReference type="NCBI Taxonomy" id="2934178"/>
    <lineage>
        <taxon>Eukaryota</taxon>
        <taxon>Sar</taxon>
        <taxon>Stramenopiles</taxon>
        <taxon>Ochrophyta</taxon>
        <taxon>Bacillariophyta</taxon>
        <taxon>Coscinodiscophyceae</taxon>
        <taxon>Thalassiosirophycidae</taxon>
        <taxon>Stephanodiscales</taxon>
        <taxon>Stephanodiscaceae</taxon>
        <taxon>Stephanodiscus</taxon>
    </lineage>
</organism>
<dbReference type="GO" id="GO:0006508">
    <property type="term" value="P:proteolysis"/>
    <property type="evidence" value="ECO:0007669"/>
    <property type="project" value="UniProtKB-KW"/>
</dbReference>
<evidence type="ECO:0000256" key="3">
    <source>
        <dbReference type="ARBA" id="ARBA00022670"/>
    </source>
</evidence>
<keyword evidence="4" id="KW-0833">Ubl conjugation pathway</keyword>
<dbReference type="SUPFAM" id="SSF54001">
    <property type="entry name" value="Cysteine proteinases"/>
    <property type="match status" value="1"/>
</dbReference>
<sequence>MADDSSRNDVEDLLQNEHRLTQAQLEAIEYEIKSTQPLTSHLLPISVLAQQYSANMTFNSNDDEQRGFVGAASFLCRKYASLRKVRGDGNCYYRAFLYAMCEHLLSRRLDHRADDNDDAEFRRLKRTVVESLKWVCRHGYDEYTIDAFHEELVELFDFIERASSGTSSKGGVDDDPAKVAVAAPHDNVMQQLHLKLNEENAMKSNPDRYLPYVMAEGYNDVPSFCSREVEPMGKECSMVQVSALAECLGVRVVIEYMDGRMATGEERLVHHVFGGEVEDDSGENNNDDAQLKGERTSITLLYRPGHFDILY</sequence>
<evidence type="ECO:0000256" key="5">
    <source>
        <dbReference type="ARBA" id="ARBA00022801"/>
    </source>
</evidence>
<dbReference type="PROSITE" id="PS50802">
    <property type="entry name" value="OTU"/>
    <property type="match status" value="1"/>
</dbReference>
<dbReference type="AlphaFoldDB" id="A0ABD3QIR0"/>
<keyword evidence="3" id="KW-0645">Protease</keyword>
<evidence type="ECO:0000256" key="4">
    <source>
        <dbReference type="ARBA" id="ARBA00022786"/>
    </source>
</evidence>
<proteinExistence type="predicted"/>
<keyword evidence="9" id="KW-1185">Reference proteome</keyword>
<evidence type="ECO:0000256" key="2">
    <source>
        <dbReference type="ARBA" id="ARBA00012759"/>
    </source>
</evidence>
<dbReference type="PANTHER" id="PTHR12931:SF15">
    <property type="entry name" value="UBIQUITIN THIOESTERASE OTUBAIN-LIKE"/>
    <property type="match status" value="1"/>
</dbReference>
<gene>
    <name evidence="8" type="ORF">ACHAW5_003692</name>
</gene>
<evidence type="ECO:0000256" key="1">
    <source>
        <dbReference type="ARBA" id="ARBA00000707"/>
    </source>
</evidence>
<feature type="domain" description="OTU" evidence="7">
    <location>
        <begin position="80"/>
        <end position="311"/>
    </location>
</feature>
<dbReference type="PANTHER" id="PTHR12931">
    <property type="entry name" value="UBIQUITIN THIOLESTERASE PROTEIN OTUB"/>
    <property type="match status" value="1"/>
</dbReference>
<keyword evidence="6" id="KW-0788">Thiol protease</keyword>
<dbReference type="InterPro" id="IPR042468">
    <property type="entry name" value="Peptidase_C65_otubain_sub1"/>
</dbReference>
<dbReference type="Gene3D" id="1.20.1300.20">
    <property type="entry name" value="Peptidase C65 Otubain, subdomain 2"/>
    <property type="match status" value="1"/>
</dbReference>
<dbReference type="InterPro" id="IPR019400">
    <property type="entry name" value="Peptidase_C65_otubain"/>
</dbReference>
<evidence type="ECO:0000259" key="7">
    <source>
        <dbReference type="PROSITE" id="PS50802"/>
    </source>
</evidence>
<dbReference type="EC" id="3.4.19.12" evidence="2"/>